<gene>
    <name evidence="2" type="ORF">TVAG_494100</name>
</gene>
<dbReference type="KEGG" id="tva:4775485"/>
<protein>
    <submittedName>
        <fullName evidence="2">Uncharacterized protein</fullName>
    </submittedName>
</protein>
<dbReference type="InterPro" id="IPR036872">
    <property type="entry name" value="CH_dom_sf"/>
</dbReference>
<dbReference type="SUPFAM" id="SSF47576">
    <property type="entry name" value="Calponin-homology domain, CH-domain"/>
    <property type="match status" value="1"/>
</dbReference>
<dbReference type="InParanoid" id="A2DQ41"/>
<evidence type="ECO:0000256" key="1">
    <source>
        <dbReference type="SAM" id="MobiDB-lite"/>
    </source>
</evidence>
<evidence type="ECO:0000313" key="2">
    <source>
        <dbReference type="EMBL" id="EAY17468.1"/>
    </source>
</evidence>
<feature type="compositionally biased region" description="Acidic residues" evidence="1">
    <location>
        <begin position="253"/>
        <end position="265"/>
    </location>
</feature>
<dbReference type="SMR" id="A2DQ41"/>
<evidence type="ECO:0000313" key="3">
    <source>
        <dbReference type="Proteomes" id="UP000001542"/>
    </source>
</evidence>
<feature type="region of interest" description="Disordered" evidence="1">
    <location>
        <begin position="242"/>
        <end position="265"/>
    </location>
</feature>
<accession>A2DQ41</accession>
<dbReference type="Proteomes" id="UP000001542">
    <property type="component" value="Unassembled WGS sequence"/>
</dbReference>
<dbReference type="VEuPathDB" id="TrichDB:TVAG_494100"/>
<name>A2DQ41_TRIV3</name>
<dbReference type="Gene3D" id="1.10.418.10">
    <property type="entry name" value="Calponin-like domain"/>
    <property type="match status" value="1"/>
</dbReference>
<proteinExistence type="predicted"/>
<dbReference type="EMBL" id="DS113230">
    <property type="protein sequence ID" value="EAY17468.1"/>
    <property type="molecule type" value="Genomic_DNA"/>
</dbReference>
<reference evidence="2" key="1">
    <citation type="submission" date="2006-10" db="EMBL/GenBank/DDBJ databases">
        <authorList>
            <person name="Amadeo P."/>
            <person name="Zhao Q."/>
            <person name="Wortman J."/>
            <person name="Fraser-Liggett C."/>
            <person name="Carlton J."/>
        </authorList>
    </citation>
    <scope>NUCLEOTIDE SEQUENCE</scope>
    <source>
        <strain evidence="2">G3</strain>
    </source>
</reference>
<dbReference type="VEuPathDB" id="TrichDB:TVAGG3_0385080"/>
<sequence length="265" mass="30994">MTVSHVPLRDIIGKERLLQSRELQDQISKQQFSWLSRTSGEDVHDWSRVSHGDIVCFILFRMRPGIIDIHQITDGVDKFSRVTNWKIVNQAMRKLGMCWNYNEVKLVQEDVQELSSVIRAIKRWETRNLDEPLEPLTPDEWDDDELPPWFSQLAAKKLEEKKLAAGESSIKTTKQTTKKDTTHRRIRKQHIEMFLQMGAKAPKAVPREVPMWKDKPAFDIWVVGAQEKRSKARSALLQRRFETSQLQQTQPEFEAEGEFDQAQDQ</sequence>
<organism evidence="2 3">
    <name type="scientific">Trichomonas vaginalis (strain ATCC PRA-98 / G3)</name>
    <dbReference type="NCBI Taxonomy" id="412133"/>
    <lineage>
        <taxon>Eukaryota</taxon>
        <taxon>Metamonada</taxon>
        <taxon>Parabasalia</taxon>
        <taxon>Trichomonadida</taxon>
        <taxon>Trichomonadidae</taxon>
        <taxon>Trichomonas</taxon>
    </lineage>
</organism>
<dbReference type="RefSeq" id="XP_001329603.1">
    <property type="nucleotide sequence ID" value="XM_001329568.1"/>
</dbReference>
<keyword evidence="3" id="KW-1185">Reference proteome</keyword>
<dbReference type="AlphaFoldDB" id="A2DQ41"/>
<reference evidence="2" key="2">
    <citation type="journal article" date="2007" name="Science">
        <title>Draft genome sequence of the sexually transmitted pathogen Trichomonas vaginalis.</title>
        <authorList>
            <person name="Carlton J.M."/>
            <person name="Hirt R.P."/>
            <person name="Silva J.C."/>
            <person name="Delcher A.L."/>
            <person name="Schatz M."/>
            <person name="Zhao Q."/>
            <person name="Wortman J.R."/>
            <person name="Bidwell S.L."/>
            <person name="Alsmark U.C.M."/>
            <person name="Besteiro S."/>
            <person name="Sicheritz-Ponten T."/>
            <person name="Noel C.J."/>
            <person name="Dacks J.B."/>
            <person name="Foster P.G."/>
            <person name="Simillion C."/>
            <person name="Van de Peer Y."/>
            <person name="Miranda-Saavedra D."/>
            <person name="Barton G.J."/>
            <person name="Westrop G.D."/>
            <person name="Mueller S."/>
            <person name="Dessi D."/>
            <person name="Fiori P.L."/>
            <person name="Ren Q."/>
            <person name="Paulsen I."/>
            <person name="Zhang H."/>
            <person name="Bastida-Corcuera F.D."/>
            <person name="Simoes-Barbosa A."/>
            <person name="Brown M.T."/>
            <person name="Hayes R.D."/>
            <person name="Mukherjee M."/>
            <person name="Okumura C.Y."/>
            <person name="Schneider R."/>
            <person name="Smith A.J."/>
            <person name="Vanacova S."/>
            <person name="Villalvazo M."/>
            <person name="Haas B.J."/>
            <person name="Pertea M."/>
            <person name="Feldblyum T.V."/>
            <person name="Utterback T.R."/>
            <person name="Shu C.L."/>
            <person name="Osoegawa K."/>
            <person name="de Jong P.J."/>
            <person name="Hrdy I."/>
            <person name="Horvathova L."/>
            <person name="Zubacova Z."/>
            <person name="Dolezal P."/>
            <person name="Malik S.B."/>
            <person name="Logsdon J.M. Jr."/>
            <person name="Henze K."/>
            <person name="Gupta A."/>
            <person name="Wang C.C."/>
            <person name="Dunne R.L."/>
            <person name="Upcroft J.A."/>
            <person name="Upcroft P."/>
            <person name="White O."/>
            <person name="Salzberg S.L."/>
            <person name="Tang P."/>
            <person name="Chiu C.-H."/>
            <person name="Lee Y.-S."/>
            <person name="Embley T.M."/>
            <person name="Coombs G.H."/>
            <person name="Mottram J.C."/>
            <person name="Tachezy J."/>
            <person name="Fraser-Liggett C.M."/>
            <person name="Johnson P.J."/>
        </authorList>
    </citation>
    <scope>NUCLEOTIDE SEQUENCE [LARGE SCALE GENOMIC DNA]</scope>
    <source>
        <strain evidence="2">G3</strain>
    </source>
</reference>